<keyword evidence="4" id="KW-1185">Reference proteome</keyword>
<accession>A0A365L0M6</accession>
<dbReference type="PANTHER" id="PTHR42850:SF2">
    <property type="entry name" value="BLL5683 PROTEIN"/>
    <property type="match status" value="1"/>
</dbReference>
<feature type="domain" description="Calcineurin-like phosphoesterase" evidence="2">
    <location>
        <begin position="3"/>
        <end position="205"/>
    </location>
</feature>
<dbReference type="InterPro" id="IPR024654">
    <property type="entry name" value="Calcineurin-like_PHP_lpxH"/>
</dbReference>
<dbReference type="InterPro" id="IPR029052">
    <property type="entry name" value="Metallo-depent_PP-like"/>
</dbReference>
<dbReference type="Gene3D" id="3.60.21.10">
    <property type="match status" value="1"/>
</dbReference>
<evidence type="ECO:0000259" key="2">
    <source>
        <dbReference type="Pfam" id="PF12850"/>
    </source>
</evidence>
<name>A0A365L0M6_9BACL</name>
<dbReference type="AlphaFoldDB" id="A0A365L0M6"/>
<dbReference type="GO" id="GO:0005737">
    <property type="term" value="C:cytoplasm"/>
    <property type="evidence" value="ECO:0007669"/>
    <property type="project" value="TreeGrafter"/>
</dbReference>
<comment type="caution">
    <text evidence="3">The sequence shown here is derived from an EMBL/GenBank/DDBJ whole genome shotgun (WGS) entry which is preliminary data.</text>
</comment>
<dbReference type="GO" id="GO:0016791">
    <property type="term" value="F:phosphatase activity"/>
    <property type="evidence" value="ECO:0007669"/>
    <property type="project" value="TreeGrafter"/>
</dbReference>
<dbReference type="EMBL" id="QLZR01000002">
    <property type="protein sequence ID" value="RAZ78922.1"/>
    <property type="molecule type" value="Genomic_DNA"/>
</dbReference>
<evidence type="ECO:0000313" key="4">
    <source>
        <dbReference type="Proteomes" id="UP000251002"/>
    </source>
</evidence>
<sequence>MTRIAIVSDIHGNIYALEAVLEDMKEKAIDSVYCLGDMIGIGPFSNEVLEALFATDNMQMITGNHEESILAVLTNEPYPKSRVNVKPHHEWIASRLKDEFIEKISKLPRQLNKTFDEHSIQFIHYPMNPSSSNDPINKDPFDQLGVPSVENFTHLQGLENTELVCFGHDHSHHLFTCNNTTFYNTGSLGYSSKAFARYGIIEVDTNGYHISQINVPYDLEKYVHDLTNSSVPRKEIILRMYS</sequence>
<proteinExistence type="inferred from homology"/>
<reference evidence="3 4" key="1">
    <citation type="submission" date="2018-06" db="EMBL/GenBank/DDBJ databases">
        <title>The draft genome sequences of strains SCU63 and S1.</title>
        <authorList>
            <person name="Gan L."/>
        </authorList>
    </citation>
    <scope>NUCLEOTIDE SEQUENCE [LARGE SCALE GENOMIC DNA]</scope>
    <source>
        <strain evidence="3 4">SCU63</strain>
    </source>
</reference>
<comment type="similarity">
    <text evidence="1">Belongs to the metallophosphoesterase superfamily. YfcE family.</text>
</comment>
<dbReference type="RefSeq" id="WP_112222371.1">
    <property type="nucleotide sequence ID" value="NZ_CP047673.1"/>
</dbReference>
<dbReference type="PANTHER" id="PTHR42850">
    <property type="entry name" value="METALLOPHOSPHOESTERASE"/>
    <property type="match status" value="1"/>
</dbReference>
<dbReference type="Proteomes" id="UP000251002">
    <property type="component" value="Unassembled WGS sequence"/>
</dbReference>
<evidence type="ECO:0000256" key="1">
    <source>
        <dbReference type="ARBA" id="ARBA00008950"/>
    </source>
</evidence>
<dbReference type="PIRSF" id="PIRSF000883">
    <property type="entry name" value="Pesterase_MJ0912"/>
    <property type="match status" value="1"/>
</dbReference>
<evidence type="ECO:0000313" key="3">
    <source>
        <dbReference type="EMBL" id="RAZ78922.1"/>
    </source>
</evidence>
<organism evidence="3 4">
    <name type="scientific">Planococcus halotolerans</name>
    <dbReference type="NCBI Taxonomy" id="2233542"/>
    <lineage>
        <taxon>Bacteria</taxon>
        <taxon>Bacillati</taxon>
        <taxon>Bacillota</taxon>
        <taxon>Bacilli</taxon>
        <taxon>Bacillales</taxon>
        <taxon>Caryophanaceae</taxon>
        <taxon>Planococcus</taxon>
    </lineage>
</organism>
<dbReference type="SUPFAM" id="SSF56300">
    <property type="entry name" value="Metallo-dependent phosphatases"/>
    <property type="match status" value="1"/>
</dbReference>
<gene>
    <name evidence="3" type="ORF">DP120_04715</name>
</gene>
<dbReference type="Pfam" id="PF12850">
    <property type="entry name" value="Metallophos_2"/>
    <property type="match status" value="1"/>
</dbReference>
<dbReference type="InterPro" id="IPR050126">
    <property type="entry name" value="Ap4A_hydrolase"/>
</dbReference>
<protein>
    <submittedName>
        <fullName evidence="3">Metallophosphoesterase</fullName>
    </submittedName>
</protein>
<dbReference type="InterPro" id="IPR011152">
    <property type="entry name" value="Pesterase_MJ0912"/>
</dbReference>